<organism evidence="10 11">
    <name type="scientific">Candidatus Thermofonsia Clade 1 bacterium</name>
    <dbReference type="NCBI Taxonomy" id="2364210"/>
    <lineage>
        <taxon>Bacteria</taxon>
        <taxon>Bacillati</taxon>
        <taxon>Chloroflexota</taxon>
        <taxon>Candidatus Thermofontia</taxon>
        <taxon>Candidatus Thermofonsia Clade 1</taxon>
    </lineage>
</organism>
<feature type="active site" description="Proton acceptor" evidence="6">
    <location>
        <position position="360"/>
    </location>
</feature>
<dbReference type="InterPro" id="IPR016039">
    <property type="entry name" value="Thiolase-like"/>
</dbReference>
<dbReference type="AlphaFoldDB" id="A0A2M8P349"/>
<keyword evidence="3 7" id="KW-0808">Transferase</keyword>
<dbReference type="Proteomes" id="UP000228921">
    <property type="component" value="Unassembled WGS sequence"/>
</dbReference>
<dbReference type="Gene3D" id="3.40.47.10">
    <property type="match status" value="2"/>
</dbReference>
<comment type="caution">
    <text evidence="10">The sequence shown here is derived from an EMBL/GenBank/DDBJ whole genome shotgun (WGS) entry which is preliminary data.</text>
</comment>
<dbReference type="EMBL" id="PGTK01000002">
    <property type="protein sequence ID" value="PJF31971.1"/>
    <property type="molecule type" value="Genomic_DNA"/>
</dbReference>
<evidence type="ECO:0000313" key="10">
    <source>
        <dbReference type="EMBL" id="PJF31971.1"/>
    </source>
</evidence>
<comment type="similarity">
    <text evidence="1 7">Belongs to the thiolase-like superfamily. Thiolase family.</text>
</comment>
<evidence type="ECO:0000256" key="2">
    <source>
        <dbReference type="ARBA" id="ARBA00012705"/>
    </source>
</evidence>
<evidence type="ECO:0000256" key="4">
    <source>
        <dbReference type="ARBA" id="ARBA00023315"/>
    </source>
</evidence>
<evidence type="ECO:0000256" key="1">
    <source>
        <dbReference type="ARBA" id="ARBA00010982"/>
    </source>
</evidence>
<feature type="domain" description="Thiolase N-terminal" evidence="8">
    <location>
        <begin position="11"/>
        <end position="268"/>
    </location>
</feature>
<dbReference type="PANTHER" id="PTHR18919">
    <property type="entry name" value="ACETYL-COA C-ACYLTRANSFERASE"/>
    <property type="match status" value="1"/>
</dbReference>
<dbReference type="SUPFAM" id="SSF53901">
    <property type="entry name" value="Thiolase-like"/>
    <property type="match status" value="2"/>
</dbReference>
<reference evidence="10 11" key="1">
    <citation type="submission" date="2017-11" db="EMBL/GenBank/DDBJ databases">
        <title>Evolution of Phototrophy in the Chloroflexi Phylum Driven by Horizontal Gene Transfer.</title>
        <authorList>
            <person name="Ward L.M."/>
            <person name="Hemp J."/>
            <person name="Shih P.M."/>
            <person name="Mcglynn S.E."/>
            <person name="Fischer W."/>
        </authorList>
    </citation>
    <scope>NUCLEOTIDE SEQUENCE [LARGE SCALE GENOMIC DNA]</scope>
    <source>
        <strain evidence="10">CP2_2F</strain>
    </source>
</reference>
<feature type="domain" description="Thiolase C-terminal" evidence="9">
    <location>
        <begin position="277"/>
        <end position="402"/>
    </location>
</feature>
<evidence type="ECO:0000256" key="5">
    <source>
        <dbReference type="ARBA" id="ARBA00030755"/>
    </source>
</evidence>
<dbReference type="Pfam" id="PF00108">
    <property type="entry name" value="Thiolase_N"/>
    <property type="match status" value="1"/>
</dbReference>
<dbReference type="NCBIfam" id="TIGR01930">
    <property type="entry name" value="AcCoA-C-Actrans"/>
    <property type="match status" value="1"/>
</dbReference>
<dbReference type="InterPro" id="IPR020616">
    <property type="entry name" value="Thiolase_N"/>
</dbReference>
<dbReference type="PIRSF" id="PIRSF000429">
    <property type="entry name" value="Ac-CoA_Ac_transf"/>
    <property type="match status" value="1"/>
</dbReference>
<feature type="active site" description="Proton acceptor" evidence="6">
    <location>
        <position position="390"/>
    </location>
</feature>
<name>A0A2M8P349_9CHLR</name>
<dbReference type="PROSITE" id="PS00098">
    <property type="entry name" value="THIOLASE_1"/>
    <property type="match status" value="1"/>
</dbReference>
<dbReference type="PROSITE" id="PS00737">
    <property type="entry name" value="THIOLASE_2"/>
    <property type="match status" value="1"/>
</dbReference>
<evidence type="ECO:0000256" key="6">
    <source>
        <dbReference type="PIRSR" id="PIRSR000429-1"/>
    </source>
</evidence>
<gene>
    <name evidence="10" type="ORF">CUN51_02750</name>
</gene>
<dbReference type="Pfam" id="PF02803">
    <property type="entry name" value="Thiolase_C"/>
    <property type="match status" value="1"/>
</dbReference>
<evidence type="ECO:0000259" key="8">
    <source>
        <dbReference type="Pfam" id="PF00108"/>
    </source>
</evidence>
<evidence type="ECO:0000313" key="11">
    <source>
        <dbReference type="Proteomes" id="UP000228921"/>
    </source>
</evidence>
<sequence length="404" mass="42093">MATNGKQATDVVIVSGARLPQGKFLGALKPFSAVQLGSMAVRAAVERSGLPPETISEVIIGQVVAAGAGQAVPRQIWIGAGFPDSVGGTAVNKACGSSLKAVMLAANGVKAGDGVAYVAGGIESMSNAPYLDMATRSGARYGHVELRDSLQHDGLFCSMTDQLMGNAAEFIANQLEVSREEMDEFALSSHQKAAAATEAGKFKAEIVPVTLQDKKGALTMDRDEPIRPETTLEALSKLKPAFDPNGRVTAGNAPGLNDGAAAVVVARRDFAERHGAQPLARIVGYGQAALDPRWIFYAPVKAIPVALERAGWQMSDVDLFEINEAFAAQVLADVRGLAREGYELPMHKLNVNGGAIALGHPVGASGARVLITLIYALKDRGLKRGVAALCLGGGEAVAMAIEVE</sequence>
<evidence type="ECO:0000256" key="3">
    <source>
        <dbReference type="ARBA" id="ARBA00022679"/>
    </source>
</evidence>
<dbReference type="InterPro" id="IPR020615">
    <property type="entry name" value="Thiolase_acyl_enz_int_AS"/>
</dbReference>
<dbReference type="InterPro" id="IPR020610">
    <property type="entry name" value="Thiolase_AS"/>
</dbReference>
<dbReference type="FunFam" id="3.40.47.10:FF:000010">
    <property type="entry name" value="Acetyl-CoA acetyltransferase (Thiolase)"/>
    <property type="match status" value="1"/>
</dbReference>
<feature type="active site" description="Acyl-thioester intermediate" evidence="6">
    <location>
        <position position="95"/>
    </location>
</feature>
<dbReference type="PANTHER" id="PTHR18919:SF107">
    <property type="entry name" value="ACETYL-COA ACETYLTRANSFERASE, CYTOSOLIC"/>
    <property type="match status" value="1"/>
</dbReference>
<dbReference type="PROSITE" id="PS00099">
    <property type="entry name" value="THIOLASE_3"/>
    <property type="match status" value="1"/>
</dbReference>
<evidence type="ECO:0000256" key="7">
    <source>
        <dbReference type="RuleBase" id="RU003557"/>
    </source>
</evidence>
<proteinExistence type="inferred from homology"/>
<dbReference type="EC" id="2.3.1.9" evidence="2"/>
<dbReference type="CDD" id="cd00751">
    <property type="entry name" value="thiolase"/>
    <property type="match status" value="1"/>
</dbReference>
<dbReference type="GO" id="GO:0003985">
    <property type="term" value="F:acetyl-CoA C-acetyltransferase activity"/>
    <property type="evidence" value="ECO:0007669"/>
    <property type="project" value="UniProtKB-EC"/>
</dbReference>
<keyword evidence="4 7" id="KW-0012">Acyltransferase</keyword>
<dbReference type="InterPro" id="IPR020617">
    <property type="entry name" value="Thiolase_C"/>
</dbReference>
<accession>A0A2M8P349</accession>
<dbReference type="InterPro" id="IPR020613">
    <property type="entry name" value="Thiolase_CS"/>
</dbReference>
<protein>
    <recommendedName>
        <fullName evidence="2">acetyl-CoA C-acetyltransferase</fullName>
        <ecNumber evidence="2">2.3.1.9</ecNumber>
    </recommendedName>
    <alternativeName>
        <fullName evidence="5">Acetoacetyl-CoA thiolase</fullName>
    </alternativeName>
</protein>
<evidence type="ECO:0000259" key="9">
    <source>
        <dbReference type="Pfam" id="PF02803"/>
    </source>
</evidence>
<dbReference type="InterPro" id="IPR002155">
    <property type="entry name" value="Thiolase"/>
</dbReference>